<proteinExistence type="predicted"/>
<protein>
    <submittedName>
        <fullName evidence="1">Uncharacterized protein</fullName>
    </submittedName>
</protein>
<evidence type="ECO:0000313" key="1">
    <source>
        <dbReference type="EMBL" id="EGL84363.1"/>
    </source>
</evidence>
<gene>
    <name evidence="1" type="ORF">HMPREF9967_0199</name>
</gene>
<reference evidence="1 2" key="1">
    <citation type="submission" date="2011-04" db="EMBL/GenBank/DDBJ databases">
        <authorList>
            <person name="Durkin A.S."/>
            <person name="Radune D."/>
            <person name="Hostetler J."/>
            <person name="Torralba M."/>
            <person name="Gillis M."/>
            <person name="Methe B."/>
            <person name="Sutton G."/>
            <person name="Nelson K.E."/>
        </authorList>
    </citation>
    <scope>NUCLEOTIDE SEQUENCE [LARGE SCALE GENOMIC DNA]</scope>
    <source>
        <strain evidence="1 2">SK1076</strain>
    </source>
</reference>
<evidence type="ECO:0000313" key="2">
    <source>
        <dbReference type="Proteomes" id="UP000010138"/>
    </source>
</evidence>
<organism evidence="1 2">
    <name type="scientific">Streptococcus infantis SK1076</name>
    <dbReference type="NCBI Taxonomy" id="1005705"/>
    <lineage>
        <taxon>Bacteria</taxon>
        <taxon>Bacillati</taxon>
        <taxon>Bacillota</taxon>
        <taxon>Bacilli</taxon>
        <taxon>Lactobacillales</taxon>
        <taxon>Streptococcaceae</taxon>
        <taxon>Streptococcus</taxon>
    </lineage>
</organism>
<sequence length="37" mass="4332">MERIFERMGHNSPLWEESVKVSIAVLKMEGKVKKEKS</sequence>
<accession>F5W2J3</accession>
<dbReference type="EMBL" id="AFNN01000029">
    <property type="protein sequence ID" value="EGL84363.1"/>
    <property type="molecule type" value="Genomic_DNA"/>
</dbReference>
<dbReference type="Proteomes" id="UP000010138">
    <property type="component" value="Unassembled WGS sequence"/>
</dbReference>
<name>F5W2J3_9STRE</name>
<dbReference type="AlphaFoldDB" id="F5W2J3"/>
<comment type="caution">
    <text evidence="1">The sequence shown here is derived from an EMBL/GenBank/DDBJ whole genome shotgun (WGS) entry which is preliminary data.</text>
</comment>